<sequence length="150" mass="17355">MSDWKHVEVPRICERLIGFSVPDEHGELLVISYEGMHLLKLGEEIKVTHDNRYCEYDLYDPNRGVATYNDRLWPIIGLMGGDACCQSPQGEELRVVESENRFEVYKDGIELFTDSFENFSGDWVAGTFSTDGNWLIIGFPYDFDMIIMKR</sequence>
<dbReference type="Proteomes" id="UP000184510">
    <property type="component" value="Unassembled WGS sequence"/>
</dbReference>
<evidence type="ECO:0000313" key="1">
    <source>
        <dbReference type="EMBL" id="SHI80956.1"/>
    </source>
</evidence>
<reference evidence="1 2" key="1">
    <citation type="submission" date="2016-11" db="EMBL/GenBank/DDBJ databases">
        <authorList>
            <person name="Jaros S."/>
            <person name="Januszkiewicz K."/>
            <person name="Wedrychowicz H."/>
        </authorList>
    </citation>
    <scope>NUCLEOTIDE SEQUENCE [LARGE SCALE GENOMIC DNA]</scope>
    <source>
        <strain evidence="1 2">DSM 18772</strain>
    </source>
</reference>
<evidence type="ECO:0000313" key="2">
    <source>
        <dbReference type="Proteomes" id="UP000184510"/>
    </source>
</evidence>
<organism evidence="1 2">
    <name type="scientific">Rubritalea squalenifaciens DSM 18772</name>
    <dbReference type="NCBI Taxonomy" id="1123071"/>
    <lineage>
        <taxon>Bacteria</taxon>
        <taxon>Pseudomonadati</taxon>
        <taxon>Verrucomicrobiota</taxon>
        <taxon>Verrucomicrobiia</taxon>
        <taxon>Verrucomicrobiales</taxon>
        <taxon>Rubritaleaceae</taxon>
        <taxon>Rubritalea</taxon>
    </lineage>
</organism>
<dbReference type="InParanoid" id="A0A1M6E618"/>
<dbReference type="EMBL" id="FQYR01000002">
    <property type="protein sequence ID" value="SHI80956.1"/>
    <property type="molecule type" value="Genomic_DNA"/>
</dbReference>
<keyword evidence="2" id="KW-1185">Reference proteome</keyword>
<dbReference type="OrthoDB" id="596512at2"/>
<protein>
    <submittedName>
        <fullName evidence="1">Uncharacterized protein</fullName>
    </submittedName>
</protein>
<dbReference type="RefSeq" id="WP_143158313.1">
    <property type="nucleotide sequence ID" value="NZ_FQYR01000002.1"/>
</dbReference>
<dbReference type="AlphaFoldDB" id="A0A1M6E618"/>
<gene>
    <name evidence="1" type="ORF">SAMN02745181_0944</name>
</gene>
<proteinExistence type="predicted"/>
<accession>A0A1M6E618</accession>
<name>A0A1M6E618_9BACT</name>